<dbReference type="AlphaFoldDB" id="A0AAN6ZNF7"/>
<proteinExistence type="predicted"/>
<name>A0AAN6ZNF7_9PEZI</name>
<keyword evidence="3" id="KW-1185">Reference proteome</keyword>
<reference evidence="2" key="2">
    <citation type="submission" date="2023-05" db="EMBL/GenBank/DDBJ databases">
        <authorList>
            <consortium name="Lawrence Berkeley National Laboratory"/>
            <person name="Steindorff A."/>
            <person name="Hensen N."/>
            <person name="Bonometti L."/>
            <person name="Westerberg I."/>
            <person name="Brannstrom I.O."/>
            <person name="Guillou S."/>
            <person name="Cros-Aarteil S."/>
            <person name="Calhoun S."/>
            <person name="Haridas S."/>
            <person name="Kuo A."/>
            <person name="Mondo S."/>
            <person name="Pangilinan J."/>
            <person name="Riley R."/>
            <person name="Labutti K."/>
            <person name="Andreopoulos B."/>
            <person name="Lipzen A."/>
            <person name="Chen C."/>
            <person name="Yanf M."/>
            <person name="Daum C."/>
            <person name="Ng V."/>
            <person name="Clum A."/>
            <person name="Ohm R."/>
            <person name="Martin F."/>
            <person name="Silar P."/>
            <person name="Natvig D."/>
            <person name="Lalanne C."/>
            <person name="Gautier V."/>
            <person name="Ament-Velasquez S.L."/>
            <person name="Kruys A."/>
            <person name="Hutchinson M.I."/>
            <person name="Powell A.J."/>
            <person name="Barry K."/>
            <person name="Miller A.N."/>
            <person name="Grigoriev I.V."/>
            <person name="Debuchy R."/>
            <person name="Gladieux P."/>
            <person name="Thoren M.H."/>
            <person name="Johannesson H."/>
        </authorList>
    </citation>
    <scope>NUCLEOTIDE SEQUENCE</scope>
    <source>
        <strain evidence="2">CBS 141.50</strain>
    </source>
</reference>
<gene>
    <name evidence="2" type="ORF">C8A04DRAFT_28702</name>
</gene>
<evidence type="ECO:0000313" key="3">
    <source>
        <dbReference type="Proteomes" id="UP001302676"/>
    </source>
</evidence>
<reference evidence="2" key="1">
    <citation type="journal article" date="2023" name="Mol. Phylogenet. Evol.">
        <title>Genome-scale phylogeny and comparative genomics of the fungal order Sordariales.</title>
        <authorList>
            <person name="Hensen N."/>
            <person name="Bonometti L."/>
            <person name="Westerberg I."/>
            <person name="Brannstrom I.O."/>
            <person name="Guillou S."/>
            <person name="Cros-Aarteil S."/>
            <person name="Calhoun S."/>
            <person name="Haridas S."/>
            <person name="Kuo A."/>
            <person name="Mondo S."/>
            <person name="Pangilinan J."/>
            <person name="Riley R."/>
            <person name="LaButti K."/>
            <person name="Andreopoulos B."/>
            <person name="Lipzen A."/>
            <person name="Chen C."/>
            <person name="Yan M."/>
            <person name="Daum C."/>
            <person name="Ng V."/>
            <person name="Clum A."/>
            <person name="Steindorff A."/>
            <person name="Ohm R.A."/>
            <person name="Martin F."/>
            <person name="Silar P."/>
            <person name="Natvig D.O."/>
            <person name="Lalanne C."/>
            <person name="Gautier V."/>
            <person name="Ament-Velasquez S.L."/>
            <person name="Kruys A."/>
            <person name="Hutchinson M.I."/>
            <person name="Powell A.J."/>
            <person name="Barry K."/>
            <person name="Miller A.N."/>
            <person name="Grigoriev I.V."/>
            <person name="Debuchy R."/>
            <person name="Gladieux P."/>
            <person name="Hiltunen Thoren M."/>
            <person name="Johannesson H."/>
        </authorList>
    </citation>
    <scope>NUCLEOTIDE SEQUENCE</scope>
    <source>
        <strain evidence="2">CBS 141.50</strain>
    </source>
</reference>
<organism evidence="2 3">
    <name type="scientific">Dichotomopilus funicola</name>
    <dbReference type="NCBI Taxonomy" id="1934379"/>
    <lineage>
        <taxon>Eukaryota</taxon>
        <taxon>Fungi</taxon>
        <taxon>Dikarya</taxon>
        <taxon>Ascomycota</taxon>
        <taxon>Pezizomycotina</taxon>
        <taxon>Sordariomycetes</taxon>
        <taxon>Sordariomycetidae</taxon>
        <taxon>Sordariales</taxon>
        <taxon>Chaetomiaceae</taxon>
        <taxon>Dichotomopilus</taxon>
    </lineage>
</organism>
<feature type="compositionally biased region" description="Polar residues" evidence="1">
    <location>
        <begin position="127"/>
        <end position="146"/>
    </location>
</feature>
<feature type="region of interest" description="Disordered" evidence="1">
    <location>
        <begin position="1"/>
        <end position="51"/>
    </location>
</feature>
<accession>A0AAN6ZNF7</accession>
<sequence>MSAPSRLLGQKAQRQENGHGPGVKTLKTNPPKKPSTGDGQSPDATGPPPLKTATNFVLAAAQLASQKATTATRAAATAAADALPHIPGTALVPPQDPVRKQQYLNLPSVVDHIPGLATPSETQFIASSIDSRCQSRSTSRSGSPGFNPNPRVKRATDKFGEITTQDLSKKDQGEQREREEARDGSGFSSAASQSKLGDASGREDM</sequence>
<dbReference type="RefSeq" id="XP_062636882.1">
    <property type="nucleotide sequence ID" value="XM_062780749.1"/>
</dbReference>
<protein>
    <submittedName>
        <fullName evidence="2">Uncharacterized protein</fullName>
    </submittedName>
</protein>
<feature type="region of interest" description="Disordered" evidence="1">
    <location>
        <begin position="127"/>
        <end position="205"/>
    </location>
</feature>
<evidence type="ECO:0000313" key="2">
    <source>
        <dbReference type="EMBL" id="KAK4143511.1"/>
    </source>
</evidence>
<dbReference type="EMBL" id="MU853585">
    <property type="protein sequence ID" value="KAK4143511.1"/>
    <property type="molecule type" value="Genomic_DNA"/>
</dbReference>
<dbReference type="GeneID" id="87817362"/>
<comment type="caution">
    <text evidence="2">The sequence shown here is derived from an EMBL/GenBank/DDBJ whole genome shotgun (WGS) entry which is preliminary data.</text>
</comment>
<evidence type="ECO:0000256" key="1">
    <source>
        <dbReference type="SAM" id="MobiDB-lite"/>
    </source>
</evidence>
<feature type="compositionally biased region" description="Basic and acidic residues" evidence="1">
    <location>
        <begin position="167"/>
        <end position="183"/>
    </location>
</feature>
<feature type="compositionally biased region" description="Polar residues" evidence="1">
    <location>
        <begin position="186"/>
        <end position="195"/>
    </location>
</feature>
<dbReference type="Proteomes" id="UP001302676">
    <property type="component" value="Unassembled WGS sequence"/>
</dbReference>